<name>A0ABY3RS07_9MICO</name>
<reference evidence="1 2" key="1">
    <citation type="submission" date="2023-01" db="EMBL/GenBank/DDBJ databases">
        <title>Characterization of estradiol degrading bacteria Microbacterium sp. MZT7 and reveal degrading genes through genome analysis.</title>
        <authorList>
            <person name="Hao P."/>
            <person name="Gao Y."/>
        </authorList>
    </citation>
    <scope>NUCLEOTIDE SEQUENCE [LARGE SCALE GENOMIC DNA]</scope>
    <source>
        <strain evidence="1 2">MZT7</strain>
    </source>
</reference>
<sequence>MSGAVDAAAGSTTTAVCEVCGNVYDRSFTVTQAGRTRTFDSFECAIHAMAPTCAHCGCRVIGHGVEADGVVYCCAHCARGHGEESLRDRA</sequence>
<evidence type="ECO:0008006" key="3">
    <source>
        <dbReference type="Google" id="ProtNLM"/>
    </source>
</evidence>
<dbReference type="RefSeq" id="WP_067244891.1">
    <property type="nucleotide sequence ID" value="NZ_CP082781.1"/>
</dbReference>
<proteinExistence type="predicted"/>
<organism evidence="1 2">
    <name type="scientific">Microbacterium resistens</name>
    <dbReference type="NCBI Taxonomy" id="156977"/>
    <lineage>
        <taxon>Bacteria</taxon>
        <taxon>Bacillati</taxon>
        <taxon>Actinomycetota</taxon>
        <taxon>Actinomycetes</taxon>
        <taxon>Micrococcales</taxon>
        <taxon>Microbacteriaceae</taxon>
        <taxon>Microbacterium</taxon>
    </lineage>
</organism>
<accession>A0ABY3RS07</accession>
<keyword evidence="2" id="KW-1185">Reference proteome</keyword>
<dbReference type="Proteomes" id="UP001199642">
    <property type="component" value="Chromosome"/>
</dbReference>
<dbReference type="EMBL" id="CP082781">
    <property type="protein sequence ID" value="UGS26691.1"/>
    <property type="molecule type" value="Genomic_DNA"/>
</dbReference>
<protein>
    <recommendedName>
        <fullName evidence="3">Prokaryotic metallothionein</fullName>
    </recommendedName>
</protein>
<gene>
    <name evidence="1" type="ORF">K8F61_00150</name>
</gene>
<evidence type="ECO:0000313" key="1">
    <source>
        <dbReference type="EMBL" id="UGS26691.1"/>
    </source>
</evidence>
<evidence type="ECO:0000313" key="2">
    <source>
        <dbReference type="Proteomes" id="UP001199642"/>
    </source>
</evidence>